<keyword evidence="1" id="KW-0805">Transcription regulation</keyword>
<dbReference type="InterPro" id="IPR036390">
    <property type="entry name" value="WH_DNA-bd_sf"/>
</dbReference>
<dbReference type="PROSITE" id="PS50995">
    <property type="entry name" value="HTH_MARR_2"/>
    <property type="match status" value="1"/>
</dbReference>
<dbReference type="AlphaFoldDB" id="A0A5J6QL96"/>
<evidence type="ECO:0000256" key="3">
    <source>
        <dbReference type="ARBA" id="ARBA00023163"/>
    </source>
</evidence>
<dbReference type="InterPro" id="IPR000835">
    <property type="entry name" value="HTH_MarR-typ"/>
</dbReference>
<dbReference type="EMBL" id="CP043311">
    <property type="protein sequence ID" value="QEY63284.1"/>
    <property type="molecule type" value="Genomic_DNA"/>
</dbReference>
<evidence type="ECO:0000313" key="5">
    <source>
        <dbReference type="EMBL" id="QEY63284.1"/>
    </source>
</evidence>
<dbReference type="InterPro" id="IPR036388">
    <property type="entry name" value="WH-like_DNA-bd_sf"/>
</dbReference>
<dbReference type="PANTHER" id="PTHR42756">
    <property type="entry name" value="TRANSCRIPTIONAL REGULATOR, MARR"/>
    <property type="match status" value="1"/>
</dbReference>
<dbReference type="PRINTS" id="PR00598">
    <property type="entry name" value="HTHMARR"/>
</dbReference>
<keyword evidence="6" id="KW-1185">Reference proteome</keyword>
<dbReference type="GO" id="GO:0003677">
    <property type="term" value="F:DNA binding"/>
    <property type="evidence" value="ECO:0007669"/>
    <property type="project" value="UniProtKB-KW"/>
</dbReference>
<dbReference type="Proteomes" id="UP000327179">
    <property type="component" value="Chromosome"/>
</dbReference>
<dbReference type="SUPFAM" id="SSF46785">
    <property type="entry name" value="Winged helix' DNA-binding domain"/>
    <property type="match status" value="1"/>
</dbReference>
<dbReference type="SMART" id="SM00347">
    <property type="entry name" value="HTH_MARR"/>
    <property type="match status" value="1"/>
</dbReference>
<keyword evidence="2" id="KW-0238">DNA-binding</keyword>
<reference evidence="5 6" key="1">
    <citation type="submission" date="2019-08" db="EMBL/GenBank/DDBJ databases">
        <title>Whole-genome Sequencing of e-waste polymer degrading bacterium Pseudomonas sp. strain PE08.</title>
        <authorList>
            <person name="Kirdat K."/>
            <person name="Debbarma P."/>
            <person name="Narawade N."/>
            <person name="Suyal D."/>
            <person name="Thorat V."/>
            <person name="Shouche Y."/>
            <person name="Goel R."/>
            <person name="Yadav A."/>
        </authorList>
    </citation>
    <scope>NUCLEOTIDE SEQUENCE [LARGE SCALE GENOMIC DNA]</scope>
    <source>
        <strain evidence="5 6">PE08</strain>
    </source>
</reference>
<gene>
    <name evidence="5" type="ORF">FXN65_14935</name>
</gene>
<organism evidence="5 6">
    <name type="scientific">Metapseudomonas lalkuanensis</name>
    <dbReference type="NCBI Taxonomy" id="2604832"/>
    <lineage>
        <taxon>Bacteria</taxon>
        <taxon>Pseudomonadati</taxon>
        <taxon>Pseudomonadota</taxon>
        <taxon>Gammaproteobacteria</taxon>
        <taxon>Pseudomonadales</taxon>
        <taxon>Pseudomonadaceae</taxon>
        <taxon>Metapseudomonas</taxon>
    </lineage>
</organism>
<sequence>MAILEESLGFLLADASRLMRRAFERQITGSSLTLSQARALAHVARHEGCRQVDLADQLEVKPITLARLLDQLEQAGLVERRPDPDDRRAYRLHLRAQADQALADIRAAGAAMLAEALQGISEEEEAALTNALRKMRANLSSR</sequence>
<dbReference type="KEGG" id="plal:FXN65_14935"/>
<dbReference type="Pfam" id="PF01047">
    <property type="entry name" value="MarR"/>
    <property type="match status" value="1"/>
</dbReference>
<evidence type="ECO:0000259" key="4">
    <source>
        <dbReference type="PROSITE" id="PS50995"/>
    </source>
</evidence>
<dbReference type="RefSeq" id="WP_151133933.1">
    <property type="nucleotide sequence ID" value="NZ_CP043311.1"/>
</dbReference>
<dbReference type="Gene3D" id="1.10.10.10">
    <property type="entry name" value="Winged helix-like DNA-binding domain superfamily/Winged helix DNA-binding domain"/>
    <property type="match status" value="1"/>
</dbReference>
<dbReference type="PANTHER" id="PTHR42756:SF1">
    <property type="entry name" value="TRANSCRIPTIONAL REPRESSOR OF EMRAB OPERON"/>
    <property type="match status" value="1"/>
</dbReference>
<proteinExistence type="predicted"/>
<keyword evidence="3" id="KW-0804">Transcription</keyword>
<dbReference type="GO" id="GO:0003700">
    <property type="term" value="F:DNA-binding transcription factor activity"/>
    <property type="evidence" value="ECO:0007669"/>
    <property type="project" value="InterPro"/>
</dbReference>
<evidence type="ECO:0000313" key="6">
    <source>
        <dbReference type="Proteomes" id="UP000327179"/>
    </source>
</evidence>
<feature type="domain" description="HTH marR-type" evidence="4">
    <location>
        <begin position="5"/>
        <end position="137"/>
    </location>
</feature>
<evidence type="ECO:0000256" key="2">
    <source>
        <dbReference type="ARBA" id="ARBA00023125"/>
    </source>
</evidence>
<evidence type="ECO:0000256" key="1">
    <source>
        <dbReference type="ARBA" id="ARBA00023015"/>
    </source>
</evidence>
<name>A0A5J6QL96_9GAMM</name>
<protein>
    <submittedName>
        <fullName evidence="5">MarR family transcriptional regulator</fullName>
    </submittedName>
</protein>
<accession>A0A5J6QL96</accession>